<comment type="caution">
    <text evidence="6">The sequence shown here is derived from an EMBL/GenBank/DDBJ whole genome shotgun (WGS) entry which is preliminary data.</text>
</comment>
<dbReference type="PANTHER" id="PTHR34653:SF1">
    <property type="entry name" value="FLAGELLAR HOOK-BASAL BODY COMPLEX PROTEIN FLIE"/>
    <property type="match status" value="1"/>
</dbReference>
<evidence type="ECO:0000256" key="1">
    <source>
        <dbReference type="ARBA" id="ARBA00004117"/>
    </source>
</evidence>
<evidence type="ECO:0000313" key="6">
    <source>
        <dbReference type="EMBL" id="MFC0474737.1"/>
    </source>
</evidence>
<evidence type="ECO:0000256" key="4">
    <source>
        <dbReference type="HAMAP-Rule" id="MF_00724"/>
    </source>
</evidence>
<dbReference type="PRINTS" id="PR01006">
    <property type="entry name" value="FLGHOOKFLIE"/>
</dbReference>
<evidence type="ECO:0000256" key="3">
    <source>
        <dbReference type="ARBA" id="ARBA00023143"/>
    </source>
</evidence>
<comment type="subcellular location">
    <subcellularLocation>
        <location evidence="1 4">Bacterial flagellum basal body</location>
    </subcellularLocation>
</comment>
<dbReference type="Pfam" id="PF02049">
    <property type="entry name" value="FliE"/>
    <property type="match status" value="1"/>
</dbReference>
<protein>
    <recommendedName>
        <fullName evidence="4 5">Flagellar hook-basal body complex protein FliE</fullName>
    </recommendedName>
</protein>
<dbReference type="NCBIfam" id="TIGR00205">
    <property type="entry name" value="fliE"/>
    <property type="match status" value="1"/>
</dbReference>
<evidence type="ECO:0000256" key="2">
    <source>
        <dbReference type="ARBA" id="ARBA00009272"/>
    </source>
</evidence>
<reference evidence="6 7" key="1">
    <citation type="submission" date="2024-09" db="EMBL/GenBank/DDBJ databases">
        <authorList>
            <person name="Sun Q."/>
            <person name="Mori K."/>
        </authorList>
    </citation>
    <scope>NUCLEOTIDE SEQUENCE [LARGE SCALE GENOMIC DNA]</scope>
    <source>
        <strain evidence="6 7">CGMCC 1.9126</strain>
    </source>
</reference>
<dbReference type="RefSeq" id="WP_377057685.1">
    <property type="nucleotide sequence ID" value="NZ_JBHLUU010000016.1"/>
</dbReference>
<keyword evidence="6" id="KW-0969">Cilium</keyword>
<gene>
    <name evidence="4 6" type="primary">fliE</name>
    <name evidence="6" type="ORF">ACFFHF_05425</name>
</gene>
<dbReference type="EMBL" id="JBHLUU010000016">
    <property type="protein sequence ID" value="MFC0474737.1"/>
    <property type="molecule type" value="Genomic_DNA"/>
</dbReference>
<dbReference type="HAMAP" id="MF_00724">
    <property type="entry name" value="FliE"/>
    <property type="match status" value="1"/>
</dbReference>
<proteinExistence type="inferred from homology"/>
<sequence>MMTISIPSVSKVFQSNAAVSAPSTTPFEAQKSFASVLKDSIDKVNEAQNQSDVMTEKLAKGENVDLHQVMIASQKASITMSATIEVRNKVIEAYQEVMRMQV</sequence>
<organism evidence="6 7">
    <name type="scientific">Robertmurraya beringensis</name>
    <dbReference type="NCBI Taxonomy" id="641660"/>
    <lineage>
        <taxon>Bacteria</taxon>
        <taxon>Bacillati</taxon>
        <taxon>Bacillota</taxon>
        <taxon>Bacilli</taxon>
        <taxon>Bacillales</taxon>
        <taxon>Bacillaceae</taxon>
        <taxon>Robertmurraya</taxon>
    </lineage>
</organism>
<keyword evidence="6" id="KW-0966">Cell projection</keyword>
<dbReference type="PANTHER" id="PTHR34653">
    <property type="match status" value="1"/>
</dbReference>
<keyword evidence="3 4" id="KW-0975">Bacterial flagellum</keyword>
<name>A0ABV6KP26_9BACI</name>
<dbReference type="Proteomes" id="UP001589738">
    <property type="component" value="Unassembled WGS sequence"/>
</dbReference>
<keyword evidence="7" id="KW-1185">Reference proteome</keyword>
<evidence type="ECO:0000256" key="5">
    <source>
        <dbReference type="NCBIfam" id="TIGR00205"/>
    </source>
</evidence>
<evidence type="ECO:0000313" key="7">
    <source>
        <dbReference type="Proteomes" id="UP001589738"/>
    </source>
</evidence>
<keyword evidence="6" id="KW-0282">Flagellum</keyword>
<comment type="similarity">
    <text evidence="2 4">Belongs to the FliE family.</text>
</comment>
<dbReference type="InterPro" id="IPR001624">
    <property type="entry name" value="FliE"/>
</dbReference>
<accession>A0ABV6KP26</accession>